<name>A0A0M3I759_ASCLU</name>
<feature type="region of interest" description="Disordered" evidence="1">
    <location>
        <begin position="14"/>
        <end position="34"/>
    </location>
</feature>
<evidence type="ECO:0000313" key="3">
    <source>
        <dbReference type="WBParaSite" id="ALUE_0001298101-mRNA-1"/>
    </source>
</evidence>
<dbReference type="AlphaFoldDB" id="A0A0M3I759"/>
<dbReference type="WBParaSite" id="ALUE_0001298101-mRNA-1">
    <property type="protein sequence ID" value="ALUE_0001298101-mRNA-1"/>
    <property type="gene ID" value="ALUE_0001298101"/>
</dbReference>
<reference evidence="3" key="1">
    <citation type="submission" date="2017-02" db="UniProtKB">
        <authorList>
            <consortium name="WormBaseParasite"/>
        </authorList>
    </citation>
    <scope>IDENTIFICATION</scope>
</reference>
<evidence type="ECO:0000313" key="2">
    <source>
        <dbReference type="Proteomes" id="UP000036681"/>
    </source>
</evidence>
<evidence type="ECO:0000256" key="1">
    <source>
        <dbReference type="SAM" id="MobiDB-lite"/>
    </source>
</evidence>
<keyword evidence="2" id="KW-1185">Reference proteome</keyword>
<dbReference type="Proteomes" id="UP000036681">
    <property type="component" value="Unplaced"/>
</dbReference>
<feature type="compositionally biased region" description="Polar residues" evidence="1">
    <location>
        <begin position="18"/>
        <end position="34"/>
    </location>
</feature>
<protein>
    <submittedName>
        <fullName evidence="3">Uncharacterized protein</fullName>
    </submittedName>
</protein>
<accession>A0A0M3I759</accession>
<feature type="region of interest" description="Disordered" evidence="1">
    <location>
        <begin position="261"/>
        <end position="292"/>
    </location>
</feature>
<sequence length="292" mass="32429">MFCAGEPSNLLQARTHDTPIQQFQSTPTNNSAISSGSLFHQAEEANTKRQEKKPSSPPFCREHCMGVLSRFNYLCCIFARIVSVSPLEVEDFSGQINLGEAPTKHYYMDSSSNMFCAGEPSNLLQARTHDTPIQQFQSTPTNNSAISSGSLFHQAEEANTKRQEKKPSSPPFCREHCMGVLSRFNYLCCIFARIVSVSPLEVEDFSGQINLGETPTKHCKIGDYCYLLVDTCFVPPRCVRLTVVPEYLKPVAEYQLQLARSSTGTGVGDGELSDSNSDEDDRSADERGENRE</sequence>
<proteinExistence type="predicted"/>
<organism evidence="2 3">
    <name type="scientific">Ascaris lumbricoides</name>
    <name type="common">Giant roundworm</name>
    <dbReference type="NCBI Taxonomy" id="6252"/>
    <lineage>
        <taxon>Eukaryota</taxon>
        <taxon>Metazoa</taxon>
        <taxon>Ecdysozoa</taxon>
        <taxon>Nematoda</taxon>
        <taxon>Chromadorea</taxon>
        <taxon>Rhabditida</taxon>
        <taxon>Spirurina</taxon>
        <taxon>Ascaridomorpha</taxon>
        <taxon>Ascaridoidea</taxon>
        <taxon>Ascarididae</taxon>
        <taxon>Ascaris</taxon>
    </lineage>
</organism>